<organism evidence="2 3">
    <name type="scientific">Toxocara canis</name>
    <name type="common">Canine roundworm</name>
    <dbReference type="NCBI Taxonomy" id="6265"/>
    <lineage>
        <taxon>Eukaryota</taxon>
        <taxon>Metazoa</taxon>
        <taxon>Ecdysozoa</taxon>
        <taxon>Nematoda</taxon>
        <taxon>Chromadorea</taxon>
        <taxon>Rhabditida</taxon>
        <taxon>Spirurina</taxon>
        <taxon>Ascaridomorpha</taxon>
        <taxon>Ascaridoidea</taxon>
        <taxon>Toxocaridae</taxon>
        <taxon>Toxocara</taxon>
    </lineage>
</organism>
<feature type="region of interest" description="Disordered" evidence="1">
    <location>
        <begin position="194"/>
        <end position="257"/>
    </location>
</feature>
<reference evidence="2 3" key="1">
    <citation type="submission" date="2014-11" db="EMBL/GenBank/DDBJ databases">
        <title>Genetic blueprint of the zoonotic pathogen Toxocara canis.</title>
        <authorList>
            <person name="Zhu X.-Q."/>
            <person name="Korhonen P.K."/>
            <person name="Cai H."/>
            <person name="Young N.D."/>
            <person name="Nejsum P."/>
            <person name="von Samson-Himmelstjerna G."/>
            <person name="Boag P.R."/>
            <person name="Tan P."/>
            <person name="Li Q."/>
            <person name="Min J."/>
            <person name="Yang Y."/>
            <person name="Wang X."/>
            <person name="Fang X."/>
            <person name="Hall R.S."/>
            <person name="Hofmann A."/>
            <person name="Sternberg P.W."/>
            <person name="Jex A.R."/>
            <person name="Gasser R.B."/>
        </authorList>
    </citation>
    <scope>NUCLEOTIDE SEQUENCE [LARGE SCALE GENOMIC DNA]</scope>
    <source>
        <strain evidence="2">PN_DK_2014</strain>
    </source>
</reference>
<protein>
    <submittedName>
        <fullName evidence="2">Uncharacterized protein</fullName>
    </submittedName>
</protein>
<name>A0A0B2UTN6_TOXCA</name>
<dbReference type="Proteomes" id="UP000031036">
    <property type="component" value="Unassembled WGS sequence"/>
</dbReference>
<keyword evidence="3" id="KW-1185">Reference proteome</keyword>
<feature type="compositionally biased region" description="Basic and acidic residues" evidence="1">
    <location>
        <begin position="75"/>
        <end position="94"/>
    </location>
</feature>
<feature type="region of interest" description="Disordered" evidence="1">
    <location>
        <begin position="75"/>
        <end position="162"/>
    </location>
</feature>
<sequence>MATNDWHDNVLTKLRADFSVQHEAIIYEEWQFFEREAYAAFSTAEQLTHQLKTSLNSQTKEASLMMNDLLERRRHEATAPSRRHNESNSDRARSQDSSYNDVERGASLRSRNNDYDSNGGRGGDIGPCDLEREAAASRSSIVVRRSSRSRRPPSTTESTRSRVEWWEKKRGYDVDHQQARQSPVIPALRNRMNAAGDASSETRNNRDTDTSDNNERSVETRRSRSSPRYQPSASSQRVRSRGASSHGMQTRDSLRGY</sequence>
<accession>A0A0B2UTN6</accession>
<dbReference type="AlphaFoldDB" id="A0A0B2UTN6"/>
<feature type="compositionally biased region" description="Basic and acidic residues" evidence="1">
    <location>
        <begin position="203"/>
        <end position="222"/>
    </location>
</feature>
<proteinExistence type="predicted"/>
<evidence type="ECO:0000313" key="3">
    <source>
        <dbReference type="Proteomes" id="UP000031036"/>
    </source>
</evidence>
<gene>
    <name evidence="2" type="ORF">Tcan_12841</name>
</gene>
<dbReference type="EMBL" id="JPKZ01003252">
    <property type="protein sequence ID" value="KHN72472.1"/>
    <property type="molecule type" value="Genomic_DNA"/>
</dbReference>
<comment type="caution">
    <text evidence="2">The sequence shown here is derived from an EMBL/GenBank/DDBJ whole genome shotgun (WGS) entry which is preliminary data.</text>
</comment>
<feature type="compositionally biased region" description="Low complexity" evidence="1">
    <location>
        <begin position="226"/>
        <end position="237"/>
    </location>
</feature>
<evidence type="ECO:0000313" key="2">
    <source>
        <dbReference type="EMBL" id="KHN72472.1"/>
    </source>
</evidence>
<evidence type="ECO:0000256" key="1">
    <source>
        <dbReference type="SAM" id="MobiDB-lite"/>
    </source>
</evidence>
<feature type="compositionally biased region" description="Basic and acidic residues" evidence="1">
    <location>
        <begin position="101"/>
        <end position="114"/>
    </location>
</feature>
<feature type="compositionally biased region" description="Polar residues" evidence="1">
    <location>
        <begin position="242"/>
        <end position="251"/>
    </location>
</feature>